<dbReference type="FunFam" id="3.90.550.10:FF:000003">
    <property type="entry name" value="2-C-methyl-D-erythritol 4-phosphate cytidylyltransferase"/>
    <property type="match status" value="1"/>
</dbReference>
<dbReference type="Gene3D" id="3.90.550.10">
    <property type="entry name" value="Spore Coat Polysaccharide Biosynthesis Protein SpsA, Chain A"/>
    <property type="match status" value="1"/>
</dbReference>
<dbReference type="EC" id="2.7.7.60" evidence="3"/>
<dbReference type="NCBIfam" id="NF001186">
    <property type="entry name" value="PRK00155.2-3"/>
    <property type="match status" value="1"/>
</dbReference>
<accession>A0A1H7AR51</accession>
<gene>
    <name evidence="3" type="primary">ispD</name>
    <name evidence="4" type="ORF">SAMN05192553_10864</name>
</gene>
<evidence type="ECO:0000256" key="3">
    <source>
        <dbReference type="HAMAP-Rule" id="MF_00108"/>
    </source>
</evidence>
<dbReference type="InterPro" id="IPR029044">
    <property type="entry name" value="Nucleotide-diphossugar_trans"/>
</dbReference>
<keyword evidence="5" id="KW-1185">Reference proteome</keyword>
<dbReference type="GO" id="GO:0050518">
    <property type="term" value="F:2-C-methyl-D-erythritol 4-phosphate cytidylyltransferase activity"/>
    <property type="evidence" value="ECO:0007669"/>
    <property type="project" value="UniProtKB-UniRule"/>
</dbReference>
<comment type="similarity">
    <text evidence="3">Belongs to the IspD/TarI cytidylyltransferase family. IspD subfamily.</text>
</comment>
<dbReference type="PANTHER" id="PTHR32125">
    <property type="entry name" value="2-C-METHYL-D-ERYTHRITOL 4-PHOSPHATE CYTIDYLYLTRANSFERASE, CHLOROPLASTIC"/>
    <property type="match status" value="1"/>
</dbReference>
<feature type="site" description="Positions MEP for the nucleophilic attack" evidence="3">
    <location>
        <position position="214"/>
    </location>
</feature>
<comment type="function">
    <text evidence="3">Catalyzes the formation of 4-diphosphocytidyl-2-C-methyl-D-erythritol from CTP and 2-C-methyl-D-erythritol 4-phosphate (MEP).</text>
</comment>
<evidence type="ECO:0000256" key="1">
    <source>
        <dbReference type="ARBA" id="ARBA00022679"/>
    </source>
</evidence>
<dbReference type="CDD" id="cd02516">
    <property type="entry name" value="CDP-ME_synthetase"/>
    <property type="match status" value="1"/>
</dbReference>
<feature type="site" description="Transition state stabilizer" evidence="3">
    <location>
        <position position="29"/>
    </location>
</feature>
<protein>
    <recommendedName>
        <fullName evidence="3">2-C-methyl-D-erythritol 4-phosphate cytidylyltransferase</fullName>
        <ecNumber evidence="3">2.7.7.60</ecNumber>
    </recommendedName>
    <alternativeName>
        <fullName evidence="3">4-diphosphocytidyl-2C-methyl-D-erythritol synthase</fullName>
    </alternativeName>
    <alternativeName>
        <fullName evidence="3">MEP cytidylyltransferase</fullName>
        <shortName evidence="3">MCT</shortName>
    </alternativeName>
</protein>
<dbReference type="InterPro" id="IPR050088">
    <property type="entry name" value="IspD/TarI_cytidylyltransf_bact"/>
</dbReference>
<evidence type="ECO:0000313" key="5">
    <source>
        <dbReference type="Proteomes" id="UP000199403"/>
    </source>
</evidence>
<dbReference type="EMBL" id="FNZH01000008">
    <property type="protein sequence ID" value="SEJ68121.1"/>
    <property type="molecule type" value="Genomic_DNA"/>
</dbReference>
<organism evidence="4 5">
    <name type="scientific">Cyclobacterium xiamenense</name>
    <dbReference type="NCBI Taxonomy" id="1297121"/>
    <lineage>
        <taxon>Bacteria</taxon>
        <taxon>Pseudomonadati</taxon>
        <taxon>Bacteroidota</taxon>
        <taxon>Cytophagia</taxon>
        <taxon>Cytophagales</taxon>
        <taxon>Cyclobacteriaceae</taxon>
        <taxon>Cyclobacterium</taxon>
    </lineage>
</organism>
<feature type="site" description="Positions MEP for the nucleophilic attack" evidence="3">
    <location>
        <position position="160"/>
    </location>
</feature>
<reference evidence="5" key="1">
    <citation type="submission" date="2016-10" db="EMBL/GenBank/DDBJ databases">
        <authorList>
            <person name="Varghese N."/>
            <person name="Submissions S."/>
        </authorList>
    </citation>
    <scope>NUCLEOTIDE SEQUENCE [LARGE SCALE GENOMIC DNA]</scope>
    <source>
        <strain evidence="5">IBRC-M 10761</strain>
    </source>
</reference>
<keyword evidence="2 3" id="KW-0548">Nucleotidyltransferase</keyword>
<dbReference type="InterPro" id="IPR034683">
    <property type="entry name" value="IspD/TarI"/>
</dbReference>
<dbReference type="Proteomes" id="UP000199403">
    <property type="component" value="Unassembled WGS sequence"/>
</dbReference>
<dbReference type="PANTHER" id="PTHR32125:SF4">
    <property type="entry name" value="2-C-METHYL-D-ERYTHRITOL 4-PHOSPHATE CYTIDYLYLTRANSFERASE, CHLOROPLASTIC"/>
    <property type="match status" value="1"/>
</dbReference>
<keyword evidence="1 3" id="KW-0808">Transferase</keyword>
<dbReference type="STRING" id="1416801.SAMN05192553_10864"/>
<comment type="catalytic activity">
    <reaction evidence="3">
        <text>2-C-methyl-D-erythritol 4-phosphate + CTP + H(+) = 4-CDP-2-C-methyl-D-erythritol + diphosphate</text>
        <dbReference type="Rhea" id="RHEA:13429"/>
        <dbReference type="ChEBI" id="CHEBI:15378"/>
        <dbReference type="ChEBI" id="CHEBI:33019"/>
        <dbReference type="ChEBI" id="CHEBI:37563"/>
        <dbReference type="ChEBI" id="CHEBI:57823"/>
        <dbReference type="ChEBI" id="CHEBI:58262"/>
        <dbReference type="EC" id="2.7.7.60"/>
    </reaction>
</comment>
<dbReference type="UniPathway" id="UPA00056">
    <property type="reaction ID" value="UER00093"/>
</dbReference>
<proteinExistence type="inferred from homology"/>
<dbReference type="AlphaFoldDB" id="A0A1H7AR51"/>
<keyword evidence="3" id="KW-0414">Isoprene biosynthesis</keyword>
<dbReference type="NCBIfam" id="TIGR00453">
    <property type="entry name" value="ispD"/>
    <property type="match status" value="1"/>
</dbReference>
<name>A0A1H7AR51_9BACT</name>
<dbReference type="HAMAP" id="MF_00108">
    <property type="entry name" value="IspD"/>
    <property type="match status" value="1"/>
</dbReference>
<evidence type="ECO:0000313" key="4">
    <source>
        <dbReference type="EMBL" id="SEJ68121.1"/>
    </source>
</evidence>
<dbReference type="SUPFAM" id="SSF53448">
    <property type="entry name" value="Nucleotide-diphospho-sugar transferases"/>
    <property type="match status" value="1"/>
</dbReference>
<comment type="pathway">
    <text evidence="3">Isoprenoid biosynthesis; isopentenyl diphosphate biosynthesis via DXP pathway; isopentenyl diphosphate from 1-deoxy-D-xylulose 5-phosphate: step 2/6.</text>
</comment>
<dbReference type="InterPro" id="IPR001228">
    <property type="entry name" value="IspD"/>
</dbReference>
<sequence length="235" mass="25679">MSTMIQNQTRYAIIVAGGAGTRMGAKIAKQYLPIGGKPVLMHTLARFYALDPAIQLRLVLPEGDFSFWRSLCESHGFTLPHQLVKGGTSRFGSVRNGLDSISEESGLVAIHDGVRPFVDGQVILRSYEVAADVGSAVAVVPLKDSIREMQGPDISVFRDRGQFRLVQTPQTFQLSKIKAAFAAGEQDFFTDDATVYEHMGWEVCLIPGNPENIKLTSPEDLDYANYLLTKGDGGI</sequence>
<dbReference type="Pfam" id="PF01128">
    <property type="entry name" value="IspD"/>
    <property type="match status" value="1"/>
</dbReference>
<dbReference type="GO" id="GO:0019288">
    <property type="term" value="P:isopentenyl diphosphate biosynthetic process, methylerythritol 4-phosphate pathway"/>
    <property type="evidence" value="ECO:0007669"/>
    <property type="project" value="UniProtKB-UniRule"/>
</dbReference>
<feature type="site" description="Transition state stabilizer" evidence="3">
    <location>
        <position position="22"/>
    </location>
</feature>
<evidence type="ECO:0000256" key="2">
    <source>
        <dbReference type="ARBA" id="ARBA00022695"/>
    </source>
</evidence>